<gene>
    <name evidence="3" type="ORF">SAMN05421790_11534</name>
</gene>
<sequence>MVKKFLSIFSAFLMLLTGSACSAKGDPVTEKDSVDGNGIKTVSVNYRNVHLVVEKGTSNQLEVELDTYERGPELSVNKNGDHVDVVAEGGIFQLGFIKVGGFSGKSPKMTIKVPENYRQNLNFEGTAGNVKLRNLNLNEVSFSTKASHVDGAGITARRINGNSASGNISIAFEKFATEMNLSSASGNIRLELNDKHPDLTLETTTASGSREIDFPIKGSKNSEGFSGTIGKGTHHVRLKTSSGSISLTP</sequence>
<feature type="chain" id="PRO_5039619895" evidence="1">
    <location>
        <begin position="23"/>
        <end position="249"/>
    </location>
</feature>
<name>A0A1N7PWS6_9BACL</name>
<feature type="domain" description="DUF4097" evidence="2">
    <location>
        <begin position="40"/>
        <end position="171"/>
    </location>
</feature>
<dbReference type="PROSITE" id="PS51257">
    <property type="entry name" value="PROKAR_LIPOPROTEIN"/>
    <property type="match status" value="1"/>
</dbReference>
<dbReference type="Pfam" id="PF13349">
    <property type="entry name" value="DUF4097"/>
    <property type="match status" value="1"/>
</dbReference>
<dbReference type="RefSeq" id="WP_009711092.1">
    <property type="nucleotide sequence ID" value="NZ_CP048103.1"/>
</dbReference>
<keyword evidence="1" id="KW-0732">Signal</keyword>
<evidence type="ECO:0000313" key="3">
    <source>
        <dbReference type="EMBL" id="SIT15048.1"/>
    </source>
</evidence>
<dbReference type="Proteomes" id="UP000186795">
    <property type="component" value="Unassembled WGS sequence"/>
</dbReference>
<proteinExistence type="predicted"/>
<organism evidence="3 4">
    <name type="scientific">Kroppenstedtia eburnea</name>
    <dbReference type="NCBI Taxonomy" id="714067"/>
    <lineage>
        <taxon>Bacteria</taxon>
        <taxon>Bacillati</taxon>
        <taxon>Bacillota</taxon>
        <taxon>Bacilli</taxon>
        <taxon>Bacillales</taxon>
        <taxon>Thermoactinomycetaceae</taxon>
        <taxon>Kroppenstedtia</taxon>
    </lineage>
</organism>
<dbReference type="EMBL" id="FTOD01000015">
    <property type="protein sequence ID" value="SIT15048.1"/>
    <property type="molecule type" value="Genomic_DNA"/>
</dbReference>
<reference evidence="4" key="1">
    <citation type="submission" date="2017-01" db="EMBL/GenBank/DDBJ databases">
        <authorList>
            <person name="Varghese N."/>
            <person name="Submissions S."/>
        </authorList>
    </citation>
    <scope>NUCLEOTIDE SEQUENCE [LARGE SCALE GENOMIC DNA]</scope>
    <source>
        <strain evidence="4">DSM 45196</strain>
    </source>
</reference>
<protein>
    <submittedName>
        <fullName evidence="3">Putative adhesin</fullName>
    </submittedName>
</protein>
<evidence type="ECO:0000259" key="2">
    <source>
        <dbReference type="Pfam" id="PF13349"/>
    </source>
</evidence>
<dbReference type="AlphaFoldDB" id="A0A1N7PWS6"/>
<feature type="signal peptide" evidence="1">
    <location>
        <begin position="1"/>
        <end position="22"/>
    </location>
</feature>
<evidence type="ECO:0000313" key="4">
    <source>
        <dbReference type="Proteomes" id="UP000186795"/>
    </source>
</evidence>
<dbReference type="OrthoDB" id="2988077at2"/>
<keyword evidence="4" id="KW-1185">Reference proteome</keyword>
<evidence type="ECO:0000256" key="1">
    <source>
        <dbReference type="SAM" id="SignalP"/>
    </source>
</evidence>
<accession>A0A1N7PWS6</accession>
<dbReference type="InterPro" id="IPR025164">
    <property type="entry name" value="Toastrack_DUF4097"/>
</dbReference>